<feature type="compositionally biased region" description="Low complexity" evidence="1">
    <location>
        <begin position="373"/>
        <end position="382"/>
    </location>
</feature>
<protein>
    <submittedName>
        <fullName evidence="2">Uncharacterized protein</fullName>
    </submittedName>
</protein>
<feature type="region of interest" description="Disordered" evidence="1">
    <location>
        <begin position="251"/>
        <end position="579"/>
    </location>
</feature>
<reference evidence="2" key="1">
    <citation type="journal article" date="2023" name="PhytoFront">
        <title>Draft Genome Resources of Seven Strains of Tilletia horrida, Causal Agent of Kernel Smut of Rice.</title>
        <authorList>
            <person name="Khanal S."/>
            <person name="Antony Babu S."/>
            <person name="Zhou X.G."/>
        </authorList>
    </citation>
    <scope>NUCLEOTIDE SEQUENCE</scope>
    <source>
        <strain evidence="2">TX3</strain>
    </source>
</reference>
<feature type="compositionally biased region" description="Low complexity" evidence="1">
    <location>
        <begin position="340"/>
        <end position="349"/>
    </location>
</feature>
<gene>
    <name evidence="2" type="ORF">OC842_006415</name>
</gene>
<feature type="compositionally biased region" description="Acidic residues" evidence="1">
    <location>
        <begin position="504"/>
        <end position="520"/>
    </location>
</feature>
<keyword evidence="3" id="KW-1185">Reference proteome</keyword>
<dbReference type="EMBL" id="JAPDMQ010000574">
    <property type="protein sequence ID" value="KAK0522600.1"/>
    <property type="molecule type" value="Genomic_DNA"/>
</dbReference>
<dbReference type="PANTHER" id="PTHR38645">
    <property type="entry name" value="CHROMOSOME 9, WHOLE GENOME SHOTGUN SEQUENCE"/>
    <property type="match status" value="1"/>
</dbReference>
<evidence type="ECO:0000313" key="2">
    <source>
        <dbReference type="EMBL" id="KAK0522600.1"/>
    </source>
</evidence>
<feature type="compositionally biased region" description="Low complexity" evidence="1">
    <location>
        <begin position="302"/>
        <end position="323"/>
    </location>
</feature>
<feature type="compositionally biased region" description="Polar residues" evidence="1">
    <location>
        <begin position="147"/>
        <end position="165"/>
    </location>
</feature>
<feature type="compositionally biased region" description="Low complexity" evidence="1">
    <location>
        <begin position="469"/>
        <end position="479"/>
    </location>
</feature>
<feature type="compositionally biased region" description="Gly residues" evidence="1">
    <location>
        <begin position="549"/>
        <end position="561"/>
    </location>
</feature>
<feature type="compositionally biased region" description="Polar residues" evidence="1">
    <location>
        <begin position="455"/>
        <end position="468"/>
    </location>
</feature>
<feature type="compositionally biased region" description="Polar residues" evidence="1">
    <location>
        <begin position="383"/>
        <end position="404"/>
    </location>
</feature>
<evidence type="ECO:0000256" key="1">
    <source>
        <dbReference type="SAM" id="MobiDB-lite"/>
    </source>
</evidence>
<sequence length="579" mass="59537">MDLSHLRDELANPQMDGPPGHRASHPALTAQFKQTAFHLTTFWRSSLRAGENAYHRGYLAALGDVRDMLARLDDQLGEVEAGAAAGSGNRDQQPSSTSSSMLHQRNRLRNYLTARMEAVAEDVKATAPPDASGAGPAYATDAVADGPSSSQTSGSTAQLPSSREPASSPAVRSDRFQPASRSSSSNSTPARTTVPAFISSVSAFSQPLSGSKSFGSGTALGTGSTPSSLWAQDGSNTAARMARLQYGLPHMRGRSAGNAQGDGEPGSEEVTESAIRQNSKAPPGGGDMDTDRSSQAPSSPITRSQATTVAAAVAASTAPSSPARRPPPRSHNSLIERVAQAKAARASMASTPSASERPGSAPPQVSNEHASARAHSPARSSAQGTTPIVSSTPLSPLRQVQPTAPGSGPAVDSGFAQPGSADTAPNLFTFTSPPRLLSPANNSPLASVAGAFSPTAANASLFSPPSKTSAALSRLASSKSHSHRARSSQQYQQQHHHSRPDYGSTDDDEEQRSDGPDSDSELTSGPLRMPMIRRRPPSLRSADSDAAGSGAGALAGLGSGVGASLAPSSSGPRPRKRRK</sequence>
<organism evidence="2 3">
    <name type="scientific">Tilletia horrida</name>
    <dbReference type="NCBI Taxonomy" id="155126"/>
    <lineage>
        <taxon>Eukaryota</taxon>
        <taxon>Fungi</taxon>
        <taxon>Dikarya</taxon>
        <taxon>Basidiomycota</taxon>
        <taxon>Ustilaginomycotina</taxon>
        <taxon>Exobasidiomycetes</taxon>
        <taxon>Tilletiales</taxon>
        <taxon>Tilletiaceae</taxon>
        <taxon>Tilletia</taxon>
    </lineage>
</organism>
<evidence type="ECO:0000313" key="3">
    <source>
        <dbReference type="Proteomes" id="UP001176521"/>
    </source>
</evidence>
<dbReference type="PANTHER" id="PTHR38645:SF1">
    <property type="entry name" value="YALI0F12243P"/>
    <property type="match status" value="1"/>
</dbReference>
<feature type="region of interest" description="Disordered" evidence="1">
    <location>
        <begin position="123"/>
        <end position="191"/>
    </location>
</feature>
<name>A0AAN6G5W7_9BASI</name>
<dbReference type="Proteomes" id="UP001176521">
    <property type="component" value="Unassembled WGS sequence"/>
</dbReference>
<feature type="compositionally biased region" description="Low complexity" evidence="1">
    <location>
        <begin position="562"/>
        <end position="572"/>
    </location>
</feature>
<feature type="region of interest" description="Disordered" evidence="1">
    <location>
        <begin position="1"/>
        <end position="23"/>
    </location>
</feature>
<feature type="compositionally biased region" description="Low complexity" evidence="1">
    <location>
        <begin position="538"/>
        <end position="548"/>
    </location>
</feature>
<feature type="region of interest" description="Disordered" evidence="1">
    <location>
        <begin position="82"/>
        <end position="104"/>
    </location>
</feature>
<accession>A0AAN6G5W7</accession>
<feature type="compositionally biased region" description="Low complexity" evidence="1">
    <location>
        <begin position="178"/>
        <end position="191"/>
    </location>
</feature>
<dbReference type="AlphaFoldDB" id="A0AAN6G5W7"/>
<proteinExistence type="predicted"/>
<comment type="caution">
    <text evidence="2">The sequence shown here is derived from an EMBL/GenBank/DDBJ whole genome shotgun (WGS) entry which is preliminary data.</text>
</comment>
<feature type="compositionally biased region" description="Polar residues" evidence="1">
    <location>
        <begin position="89"/>
        <end position="103"/>
    </location>
</feature>
<feature type="compositionally biased region" description="Basic and acidic residues" evidence="1">
    <location>
        <begin position="1"/>
        <end position="10"/>
    </location>
</feature>